<evidence type="ECO:0000259" key="4">
    <source>
        <dbReference type="PROSITE" id="PS51118"/>
    </source>
</evidence>
<dbReference type="EMBL" id="VFMO01000001">
    <property type="protein sequence ID" value="TQJ12850.1"/>
    <property type="molecule type" value="Genomic_DNA"/>
</dbReference>
<gene>
    <name evidence="5" type="ORF">FB459_0218</name>
</gene>
<dbReference type="RefSeq" id="WP_141927155.1">
    <property type="nucleotide sequence ID" value="NZ_BAABCI010000004.1"/>
</dbReference>
<keyword evidence="6" id="KW-1185">Reference proteome</keyword>
<evidence type="ECO:0000256" key="2">
    <source>
        <dbReference type="ARBA" id="ARBA00023125"/>
    </source>
</evidence>
<evidence type="ECO:0000256" key="1">
    <source>
        <dbReference type="ARBA" id="ARBA00023015"/>
    </source>
</evidence>
<dbReference type="Pfam" id="PF01638">
    <property type="entry name" value="HxlR"/>
    <property type="match status" value="1"/>
</dbReference>
<evidence type="ECO:0000313" key="5">
    <source>
        <dbReference type="EMBL" id="TQJ12850.1"/>
    </source>
</evidence>
<dbReference type="InterPro" id="IPR036388">
    <property type="entry name" value="WH-like_DNA-bd_sf"/>
</dbReference>
<keyword evidence="3" id="KW-0804">Transcription</keyword>
<evidence type="ECO:0000313" key="6">
    <source>
        <dbReference type="Proteomes" id="UP000320806"/>
    </source>
</evidence>
<protein>
    <submittedName>
        <fullName evidence="5">HxlR family transcriptional regulator</fullName>
    </submittedName>
</protein>
<evidence type="ECO:0000256" key="3">
    <source>
        <dbReference type="ARBA" id="ARBA00023163"/>
    </source>
</evidence>
<dbReference type="GO" id="GO:0003677">
    <property type="term" value="F:DNA binding"/>
    <property type="evidence" value="ECO:0007669"/>
    <property type="project" value="UniProtKB-KW"/>
</dbReference>
<dbReference type="PANTHER" id="PTHR33204">
    <property type="entry name" value="TRANSCRIPTIONAL REGULATOR, MARR FAMILY"/>
    <property type="match status" value="1"/>
</dbReference>
<name>A0A542EBZ7_9MICO</name>
<dbReference type="InterPro" id="IPR002577">
    <property type="entry name" value="HTH_HxlR"/>
</dbReference>
<dbReference type="PANTHER" id="PTHR33204:SF18">
    <property type="entry name" value="TRANSCRIPTIONAL REGULATORY PROTEIN"/>
    <property type="match status" value="1"/>
</dbReference>
<keyword evidence="1" id="KW-0805">Transcription regulation</keyword>
<dbReference type="Gene3D" id="1.10.10.10">
    <property type="entry name" value="Winged helix-like DNA-binding domain superfamily/Winged helix DNA-binding domain"/>
    <property type="match status" value="1"/>
</dbReference>
<sequence>MVENINRASSRRSYGQFCGLARALDVVGDRWNLLIVRELLPGPLRYGELKASLPGVASNLLAERLRTMEETGVVERALGDTGVVYGLTRWGTELKEPMEALGRWGVPLLAAGRGDDEFRPRWLTLALPAILHGRTAAPPVEIGFEVEGLLIVLRIDEGGPSARIGDKNRPNTVLAAEADTVVGFVAGALTIDQALYAGELRGDAAPLRQAFA</sequence>
<dbReference type="OrthoDB" id="9792527at2"/>
<accession>A0A542EBZ7</accession>
<organism evidence="5 6">
    <name type="scientific">Yimella lutea</name>
    <dbReference type="NCBI Taxonomy" id="587872"/>
    <lineage>
        <taxon>Bacteria</taxon>
        <taxon>Bacillati</taxon>
        <taxon>Actinomycetota</taxon>
        <taxon>Actinomycetes</taxon>
        <taxon>Micrococcales</taxon>
        <taxon>Dermacoccaceae</taxon>
        <taxon>Yimella</taxon>
    </lineage>
</organism>
<dbReference type="InterPro" id="IPR036390">
    <property type="entry name" value="WH_DNA-bd_sf"/>
</dbReference>
<feature type="domain" description="HTH hxlR-type" evidence="4">
    <location>
        <begin position="18"/>
        <end position="113"/>
    </location>
</feature>
<reference evidence="5 6" key="1">
    <citation type="submission" date="2019-06" db="EMBL/GenBank/DDBJ databases">
        <title>Sequencing the genomes of 1000 actinobacteria strains.</title>
        <authorList>
            <person name="Klenk H.-P."/>
        </authorList>
    </citation>
    <scope>NUCLEOTIDE SEQUENCE [LARGE SCALE GENOMIC DNA]</scope>
    <source>
        <strain evidence="5 6">DSM 19828</strain>
    </source>
</reference>
<dbReference type="AlphaFoldDB" id="A0A542EBZ7"/>
<dbReference type="PROSITE" id="PS51118">
    <property type="entry name" value="HTH_HXLR"/>
    <property type="match status" value="1"/>
</dbReference>
<keyword evidence="2" id="KW-0238">DNA-binding</keyword>
<dbReference type="Proteomes" id="UP000320806">
    <property type="component" value="Unassembled WGS sequence"/>
</dbReference>
<dbReference type="SUPFAM" id="SSF46785">
    <property type="entry name" value="Winged helix' DNA-binding domain"/>
    <property type="match status" value="1"/>
</dbReference>
<comment type="caution">
    <text evidence="5">The sequence shown here is derived from an EMBL/GenBank/DDBJ whole genome shotgun (WGS) entry which is preliminary data.</text>
</comment>
<proteinExistence type="predicted"/>